<organism evidence="2 3">
    <name type="scientific">Staphylotrichum tortipilum</name>
    <dbReference type="NCBI Taxonomy" id="2831512"/>
    <lineage>
        <taxon>Eukaryota</taxon>
        <taxon>Fungi</taxon>
        <taxon>Dikarya</taxon>
        <taxon>Ascomycota</taxon>
        <taxon>Pezizomycotina</taxon>
        <taxon>Sordariomycetes</taxon>
        <taxon>Sordariomycetidae</taxon>
        <taxon>Sordariales</taxon>
        <taxon>Chaetomiaceae</taxon>
        <taxon>Staphylotrichum</taxon>
    </lineage>
</organism>
<evidence type="ECO:0000313" key="2">
    <source>
        <dbReference type="EMBL" id="KAK3899943.1"/>
    </source>
</evidence>
<feature type="chain" id="PRO_5043043427" evidence="1">
    <location>
        <begin position="19"/>
        <end position="106"/>
    </location>
</feature>
<sequence>MQLNLSLLVGLFPLAAMAAINGRCSGTATGAYKDNGICVSTSSCASYGGTYISGGCPSDAADIKCCLIDQCYGDESRCQWTNNYCDGPFRSGHCPGGSDYKCCDFP</sequence>
<dbReference type="Proteomes" id="UP001303889">
    <property type="component" value="Unassembled WGS sequence"/>
</dbReference>
<evidence type="ECO:0000256" key="1">
    <source>
        <dbReference type="SAM" id="SignalP"/>
    </source>
</evidence>
<keyword evidence="1" id="KW-0732">Signal</keyword>
<dbReference type="EMBL" id="MU855722">
    <property type="protein sequence ID" value="KAK3899943.1"/>
    <property type="molecule type" value="Genomic_DNA"/>
</dbReference>
<keyword evidence="3" id="KW-1185">Reference proteome</keyword>
<name>A0AAN6RRM3_9PEZI</name>
<protein>
    <submittedName>
        <fullName evidence="2">Uncharacterized protein</fullName>
    </submittedName>
</protein>
<proteinExistence type="predicted"/>
<comment type="caution">
    <text evidence="2">The sequence shown here is derived from an EMBL/GenBank/DDBJ whole genome shotgun (WGS) entry which is preliminary data.</text>
</comment>
<reference evidence="2" key="2">
    <citation type="submission" date="2023-05" db="EMBL/GenBank/DDBJ databases">
        <authorList>
            <consortium name="Lawrence Berkeley National Laboratory"/>
            <person name="Steindorff A."/>
            <person name="Hensen N."/>
            <person name="Bonometti L."/>
            <person name="Westerberg I."/>
            <person name="Brannstrom I.O."/>
            <person name="Guillou S."/>
            <person name="Cros-Aarteil S."/>
            <person name="Calhoun S."/>
            <person name="Haridas S."/>
            <person name="Kuo A."/>
            <person name="Mondo S."/>
            <person name="Pangilinan J."/>
            <person name="Riley R."/>
            <person name="Labutti K."/>
            <person name="Andreopoulos B."/>
            <person name="Lipzen A."/>
            <person name="Chen C."/>
            <person name="Yanf M."/>
            <person name="Daum C."/>
            <person name="Ng V."/>
            <person name="Clum A."/>
            <person name="Ohm R."/>
            <person name="Martin F."/>
            <person name="Silar P."/>
            <person name="Natvig D."/>
            <person name="Lalanne C."/>
            <person name="Gautier V."/>
            <person name="Ament-Velasquez S.L."/>
            <person name="Kruys A."/>
            <person name="Hutchinson M.I."/>
            <person name="Powell A.J."/>
            <person name="Barry K."/>
            <person name="Miller A.N."/>
            <person name="Grigoriev I.V."/>
            <person name="Debuchy R."/>
            <person name="Gladieux P."/>
            <person name="Thoren M.H."/>
            <person name="Johannesson H."/>
        </authorList>
    </citation>
    <scope>NUCLEOTIDE SEQUENCE</scope>
    <source>
        <strain evidence="2">CBS 103.79</strain>
    </source>
</reference>
<evidence type="ECO:0000313" key="3">
    <source>
        <dbReference type="Proteomes" id="UP001303889"/>
    </source>
</evidence>
<feature type="signal peptide" evidence="1">
    <location>
        <begin position="1"/>
        <end position="18"/>
    </location>
</feature>
<reference evidence="2" key="1">
    <citation type="journal article" date="2023" name="Mol. Phylogenet. Evol.">
        <title>Genome-scale phylogeny and comparative genomics of the fungal order Sordariales.</title>
        <authorList>
            <person name="Hensen N."/>
            <person name="Bonometti L."/>
            <person name="Westerberg I."/>
            <person name="Brannstrom I.O."/>
            <person name="Guillou S."/>
            <person name="Cros-Aarteil S."/>
            <person name="Calhoun S."/>
            <person name="Haridas S."/>
            <person name="Kuo A."/>
            <person name="Mondo S."/>
            <person name="Pangilinan J."/>
            <person name="Riley R."/>
            <person name="LaButti K."/>
            <person name="Andreopoulos B."/>
            <person name="Lipzen A."/>
            <person name="Chen C."/>
            <person name="Yan M."/>
            <person name="Daum C."/>
            <person name="Ng V."/>
            <person name="Clum A."/>
            <person name="Steindorff A."/>
            <person name="Ohm R.A."/>
            <person name="Martin F."/>
            <person name="Silar P."/>
            <person name="Natvig D.O."/>
            <person name="Lalanne C."/>
            <person name="Gautier V."/>
            <person name="Ament-Velasquez S.L."/>
            <person name="Kruys A."/>
            <person name="Hutchinson M.I."/>
            <person name="Powell A.J."/>
            <person name="Barry K."/>
            <person name="Miller A.N."/>
            <person name="Grigoriev I.V."/>
            <person name="Debuchy R."/>
            <person name="Gladieux P."/>
            <person name="Hiltunen Thoren M."/>
            <person name="Johannesson H."/>
        </authorList>
    </citation>
    <scope>NUCLEOTIDE SEQUENCE</scope>
    <source>
        <strain evidence="2">CBS 103.79</strain>
    </source>
</reference>
<accession>A0AAN6RRM3</accession>
<gene>
    <name evidence="2" type="ORF">C8A05DRAFT_36420</name>
</gene>
<dbReference type="AlphaFoldDB" id="A0AAN6RRM3"/>